<dbReference type="Proteomes" id="UP000287502">
    <property type="component" value="Chromosome"/>
</dbReference>
<dbReference type="KEGG" id="gtl:EP073_02285"/>
<reference evidence="1 2" key="1">
    <citation type="submission" date="2019-01" db="EMBL/GenBank/DDBJ databases">
        <title>Geovibrio thiophilus DSM 11263, complete genome.</title>
        <authorList>
            <person name="Spring S."/>
            <person name="Bunk B."/>
            <person name="Sproer C."/>
        </authorList>
    </citation>
    <scope>NUCLEOTIDE SEQUENCE [LARGE SCALE GENOMIC DNA]</scope>
    <source>
        <strain evidence="1 2">DSM 11263</strain>
    </source>
</reference>
<dbReference type="RefSeq" id="WP_128465552.1">
    <property type="nucleotide sequence ID" value="NZ_CP035108.1"/>
</dbReference>
<evidence type="ECO:0000313" key="1">
    <source>
        <dbReference type="EMBL" id="QAR32265.1"/>
    </source>
</evidence>
<keyword evidence="2" id="KW-1185">Reference proteome</keyword>
<protein>
    <submittedName>
        <fullName evidence="1">Amidophosphoribosyltransferase</fullName>
    </submittedName>
</protein>
<proteinExistence type="predicted"/>
<accession>A0A3R5UZS8</accession>
<gene>
    <name evidence="1" type="ORF">EP073_02285</name>
</gene>
<sequence>MNEFTISSNKYLSKNIRAFYHINYVRMGNPGNPDYLNVLKNTYNKEHSAKLNKASENLRNVLKEDLPKLLLELKLKMLTVCVVPRAKSESAYEADQLLFKSTVRSVISGLIGFEDGTDYIVRYKNTRTTHFYKDIPNYDNDGSSPYPGISRDTCHIAPCVKGKNILLIDDIYTKNVNIDEDAIQALFVHGASNVFFYSVGKTNELFG</sequence>
<organism evidence="1 2">
    <name type="scientific">Geovibrio thiophilus</name>
    <dbReference type="NCBI Taxonomy" id="139438"/>
    <lineage>
        <taxon>Bacteria</taxon>
        <taxon>Pseudomonadati</taxon>
        <taxon>Deferribacterota</taxon>
        <taxon>Deferribacteres</taxon>
        <taxon>Deferribacterales</taxon>
        <taxon>Geovibrionaceae</taxon>
        <taxon>Geovibrio</taxon>
    </lineage>
</organism>
<keyword evidence="1" id="KW-0328">Glycosyltransferase</keyword>
<dbReference type="EMBL" id="CP035108">
    <property type="protein sequence ID" value="QAR32265.1"/>
    <property type="molecule type" value="Genomic_DNA"/>
</dbReference>
<dbReference type="OrthoDB" id="9779910at2"/>
<name>A0A3R5UZS8_9BACT</name>
<keyword evidence="1" id="KW-0808">Transferase</keyword>
<evidence type="ECO:0000313" key="2">
    <source>
        <dbReference type="Proteomes" id="UP000287502"/>
    </source>
</evidence>
<dbReference type="AlphaFoldDB" id="A0A3R5UZS8"/>
<dbReference type="GO" id="GO:0016757">
    <property type="term" value="F:glycosyltransferase activity"/>
    <property type="evidence" value="ECO:0007669"/>
    <property type="project" value="UniProtKB-KW"/>
</dbReference>